<feature type="transmembrane region" description="Helical" evidence="12">
    <location>
        <begin position="20"/>
        <end position="37"/>
    </location>
</feature>
<dbReference type="RefSeq" id="YP_009941516.1">
    <property type="nucleotide sequence ID" value="NC_050961.1"/>
</dbReference>
<dbReference type="EMBL" id="MT211951">
    <property type="protein sequence ID" value="QOC70574.1"/>
    <property type="molecule type" value="Genomic_DNA"/>
</dbReference>
<keyword evidence="8" id="KW-0406">Ion transport</keyword>
<dbReference type="GeneID" id="59440725"/>
<evidence type="ECO:0000256" key="8">
    <source>
        <dbReference type="ARBA" id="ARBA00023065"/>
    </source>
</evidence>
<feature type="transmembrane region" description="Helical" evidence="12">
    <location>
        <begin position="98"/>
        <end position="117"/>
    </location>
</feature>
<keyword evidence="10" id="KW-0066">ATP synthesis</keyword>
<evidence type="ECO:0000256" key="4">
    <source>
        <dbReference type="ARBA" id="ARBA00022547"/>
    </source>
</evidence>
<dbReference type="InterPro" id="IPR000568">
    <property type="entry name" value="ATP_synth_F0_asu"/>
</dbReference>
<dbReference type="CTD" id="4508"/>
<name>A0A7L7T979_9CRUS</name>
<dbReference type="GO" id="GO:0005743">
    <property type="term" value="C:mitochondrial inner membrane"/>
    <property type="evidence" value="ECO:0007669"/>
    <property type="project" value="UniProtKB-SubCell"/>
</dbReference>
<evidence type="ECO:0000256" key="9">
    <source>
        <dbReference type="ARBA" id="ARBA00023136"/>
    </source>
</evidence>
<dbReference type="PANTHER" id="PTHR11410">
    <property type="entry name" value="ATP SYNTHASE SUBUNIT A"/>
    <property type="match status" value="1"/>
</dbReference>
<reference evidence="13" key="1">
    <citation type="journal article" date="2020" name="Mitochondrial DNA Part B Resour">
        <title>Complete mitochondrial genome of Pseudocrangonyx joolaei (Crustacea: Amphipoda: Pseudocrangonyctidae).</title>
        <authorList>
            <person name="Lee C.-W."/>
            <person name="Nakano T."/>
            <person name="Tomikawa K."/>
            <person name="Min G.-S."/>
        </authorList>
    </citation>
    <scope>NUCLEOTIDE SEQUENCE</scope>
</reference>
<evidence type="ECO:0000256" key="10">
    <source>
        <dbReference type="ARBA" id="ARBA00023310"/>
    </source>
</evidence>
<evidence type="ECO:0000256" key="5">
    <source>
        <dbReference type="ARBA" id="ARBA00022692"/>
    </source>
</evidence>
<keyword evidence="3" id="KW-0813">Transport</keyword>
<evidence type="ECO:0000256" key="11">
    <source>
        <dbReference type="RuleBase" id="RU004450"/>
    </source>
</evidence>
<keyword evidence="9 12" id="KW-0472">Membrane</keyword>
<dbReference type="InterPro" id="IPR023011">
    <property type="entry name" value="ATP_synth_F0_asu_AS"/>
</dbReference>
<dbReference type="PROSITE" id="PS00449">
    <property type="entry name" value="ATPASE_A"/>
    <property type="match status" value="1"/>
</dbReference>
<dbReference type="CDD" id="cd00310">
    <property type="entry name" value="ATP-synt_Fo_a_6"/>
    <property type="match status" value="1"/>
</dbReference>
<feature type="transmembrane region" description="Helical" evidence="12">
    <location>
        <begin position="58"/>
        <end position="78"/>
    </location>
</feature>
<evidence type="ECO:0000256" key="6">
    <source>
        <dbReference type="ARBA" id="ARBA00022781"/>
    </source>
</evidence>
<keyword evidence="5 12" id="KW-0812">Transmembrane</keyword>
<protein>
    <recommendedName>
        <fullName evidence="11">ATP synthase subunit a</fullName>
    </recommendedName>
</protein>
<evidence type="ECO:0000256" key="3">
    <source>
        <dbReference type="ARBA" id="ARBA00022448"/>
    </source>
</evidence>
<feature type="transmembrane region" description="Helical" evidence="12">
    <location>
        <begin position="195"/>
        <end position="217"/>
    </location>
</feature>
<dbReference type="AlphaFoldDB" id="A0A7L7T979"/>
<evidence type="ECO:0000256" key="1">
    <source>
        <dbReference type="ARBA" id="ARBA00004141"/>
    </source>
</evidence>
<evidence type="ECO:0000256" key="2">
    <source>
        <dbReference type="ARBA" id="ARBA00006810"/>
    </source>
</evidence>
<keyword evidence="7 12" id="KW-1133">Transmembrane helix</keyword>
<dbReference type="GO" id="GO:0045259">
    <property type="term" value="C:proton-transporting ATP synthase complex"/>
    <property type="evidence" value="ECO:0007669"/>
    <property type="project" value="UniProtKB-KW"/>
</dbReference>
<dbReference type="GO" id="GO:0046933">
    <property type="term" value="F:proton-transporting ATP synthase activity, rotational mechanism"/>
    <property type="evidence" value="ECO:0007669"/>
    <property type="project" value="TreeGrafter"/>
</dbReference>
<keyword evidence="4" id="KW-0138">CF(0)</keyword>
<dbReference type="PANTHER" id="PTHR11410:SF0">
    <property type="entry name" value="ATP SYNTHASE SUBUNIT A"/>
    <property type="match status" value="1"/>
</dbReference>
<evidence type="ECO:0000256" key="7">
    <source>
        <dbReference type="ARBA" id="ARBA00022989"/>
    </source>
</evidence>
<accession>A0A7L7T979</accession>
<evidence type="ECO:0000313" key="13">
    <source>
        <dbReference type="EMBL" id="QOC70574.1"/>
    </source>
</evidence>
<dbReference type="PRINTS" id="PR00123">
    <property type="entry name" value="ATPASEA"/>
</dbReference>
<keyword evidence="6" id="KW-0375">Hydrogen ion transport</keyword>
<dbReference type="InterPro" id="IPR045083">
    <property type="entry name" value="ATP_synth_F0_asu_bact/mt"/>
</dbReference>
<evidence type="ECO:0000256" key="12">
    <source>
        <dbReference type="SAM" id="Phobius"/>
    </source>
</evidence>
<feature type="transmembrane region" description="Helical" evidence="12">
    <location>
        <begin position="129"/>
        <end position="149"/>
    </location>
</feature>
<dbReference type="NCBIfam" id="TIGR01131">
    <property type="entry name" value="ATP_synt_6_or_A"/>
    <property type="match status" value="1"/>
</dbReference>
<dbReference type="Gene3D" id="1.20.120.220">
    <property type="entry name" value="ATP synthase, F0 complex, subunit A"/>
    <property type="match status" value="1"/>
</dbReference>
<dbReference type="SUPFAM" id="SSF81336">
    <property type="entry name" value="F1F0 ATP synthase subunit A"/>
    <property type="match status" value="1"/>
</dbReference>
<gene>
    <name evidence="13" type="primary">ATP6</name>
</gene>
<sequence length="222" mass="25055">MTNLFSIFDPSTPYLASSNWCSLLLIFLFTPLSYWILMNRWTIIMKKSLINLFSELKLLLFKTPYLTLLPLTLFYLILYNNVPGLLPYVFTASSHLSFTLSLALTSWLAIVLFSFINNTNNLMAHMIPLGTPSILMPFMVLIESISLLIRPGTLAVRLTANMIAGHLLLELLSSAAIFTPMIWSPLLNMAQTALFMLEVAVSFIQAYVFATLTTLYLSETNH</sequence>
<geneLocation type="mitochondrion" evidence="13"/>
<organism evidence="13">
    <name type="scientific">Pseudocrangonyx joolaei</name>
    <dbReference type="NCBI Taxonomy" id="2558326"/>
    <lineage>
        <taxon>Eukaryota</taxon>
        <taxon>Metazoa</taxon>
        <taxon>Ecdysozoa</taxon>
        <taxon>Arthropoda</taxon>
        <taxon>Crustacea</taxon>
        <taxon>Multicrustacea</taxon>
        <taxon>Malacostraca</taxon>
        <taxon>Eumalacostraca</taxon>
        <taxon>Peracarida</taxon>
        <taxon>Amphipoda</taxon>
        <taxon>Senticaudata</taxon>
        <taxon>Gammarida</taxon>
        <taxon>Crangonyctidira</taxon>
        <taxon>Crangonyctoidea</taxon>
        <taxon>Pseudocrangonyctidae</taxon>
        <taxon>Pseudocrangonyx</taxon>
    </lineage>
</organism>
<comment type="subcellular location">
    <subcellularLocation>
        <location evidence="1">Membrane</location>
        <topology evidence="1">Multi-pass membrane protein</topology>
    </subcellularLocation>
    <subcellularLocation>
        <location evidence="11">Mitochondrion inner membrane</location>
        <topology evidence="11">Multi-pass membrane protein</topology>
    </subcellularLocation>
</comment>
<proteinExistence type="inferred from homology"/>
<dbReference type="Pfam" id="PF00119">
    <property type="entry name" value="ATP-synt_A"/>
    <property type="match status" value="1"/>
</dbReference>
<keyword evidence="13" id="KW-0496">Mitochondrion</keyword>
<comment type="similarity">
    <text evidence="2">Belongs to the ATPase A chain family.</text>
</comment>
<dbReference type="InterPro" id="IPR035908">
    <property type="entry name" value="F0_ATP_A_sf"/>
</dbReference>
<feature type="transmembrane region" description="Helical" evidence="12">
    <location>
        <begin position="161"/>
        <end position="183"/>
    </location>
</feature>